<keyword evidence="1" id="KW-0663">Pyridoxal phosphate</keyword>
<dbReference type="PANTHER" id="PTHR43795">
    <property type="entry name" value="BIFUNCTIONAL ASPARTATE AMINOTRANSFERASE AND GLUTAMATE/ASPARTATE-PREPHENATE AMINOTRANSFERASE-RELATED"/>
    <property type="match status" value="1"/>
</dbReference>
<reference evidence="3" key="1">
    <citation type="submission" date="2021-01" db="EMBL/GenBank/DDBJ databases">
        <authorList>
            <person name="Eckstrom K.M.E."/>
        </authorList>
    </citation>
    <scope>NUCLEOTIDE SEQUENCE</scope>
    <source>
        <strain evidence="3">UVCC 0001</strain>
    </source>
</reference>
<dbReference type="InterPro" id="IPR050478">
    <property type="entry name" value="Ethylene_sulfur-biosynth"/>
</dbReference>
<dbReference type="Proteomes" id="UP001255856">
    <property type="component" value="Unassembled WGS sequence"/>
</dbReference>
<gene>
    <name evidence="3" type="ORF">QBZ16_000160</name>
</gene>
<proteinExistence type="predicted"/>
<evidence type="ECO:0000313" key="4">
    <source>
        <dbReference type="Proteomes" id="UP001255856"/>
    </source>
</evidence>
<evidence type="ECO:0000256" key="1">
    <source>
        <dbReference type="ARBA" id="ARBA00022898"/>
    </source>
</evidence>
<protein>
    <recommendedName>
        <fullName evidence="2">Aminotransferase class I/classII large domain-containing protein</fullName>
    </recommendedName>
</protein>
<comment type="caution">
    <text evidence="3">The sequence shown here is derived from an EMBL/GenBank/DDBJ whole genome shotgun (WGS) entry which is preliminary data.</text>
</comment>
<dbReference type="PRINTS" id="PR00753">
    <property type="entry name" value="ACCSYNTHASE"/>
</dbReference>
<dbReference type="PANTHER" id="PTHR43795:SF39">
    <property type="entry name" value="AMINOTRANSFERASE CLASS I_CLASSII DOMAIN-CONTAINING PROTEIN"/>
    <property type="match status" value="1"/>
</dbReference>
<dbReference type="InterPro" id="IPR004839">
    <property type="entry name" value="Aminotransferase_I/II_large"/>
</dbReference>
<keyword evidence="4" id="KW-1185">Reference proteome</keyword>
<dbReference type="EMBL" id="JASFZW010000001">
    <property type="protein sequence ID" value="KAK2080307.1"/>
    <property type="molecule type" value="Genomic_DNA"/>
</dbReference>
<dbReference type="Gene3D" id="3.90.1150.10">
    <property type="entry name" value="Aspartate Aminotransferase, domain 1"/>
    <property type="match status" value="1"/>
</dbReference>
<sequence length="416" mass="45257">MTLPGGDGVLSKRSQPILNFPQAAHFAATLRAFADLWDAETNPEGHILVAVAENKLNSNAFKDKMQQAIAGWLNHTFLAGMDVTPDDLFISNGVTSLLNTIFLPLADAGDGVLIPAPYYPAFDMDLMIRNGVHPVPFWLDEAGDVEAQLEAAFASAADVGRPVKALLLTNPNNPLGVMHAESTLRAMLRWAVGRGVHLVSDEIYALTVHTGAGTFKSTLLVAQDMVGAGELAAADVDTHLHLLWGLSKDFGGSGLRLGVLWSRNAQFKRVMGALSPFIQTSNLLQHAVAEMLTDHAWADGWIRDNQRMLGESYAAFSDALRGAGIPFAEATSAMFVWIDLRHGGWRWLAAPTWEAERELWTRICGECKVIFTPGESCHAIEPGFFRVCFGWVTAQGLVEATRRVSKLLRSIDAAQN</sequence>
<evidence type="ECO:0000313" key="3">
    <source>
        <dbReference type="EMBL" id="KAK2080307.1"/>
    </source>
</evidence>
<accession>A0AAD9IPL0</accession>
<dbReference type="GO" id="GO:0030170">
    <property type="term" value="F:pyridoxal phosphate binding"/>
    <property type="evidence" value="ECO:0007669"/>
    <property type="project" value="InterPro"/>
</dbReference>
<feature type="domain" description="Aminotransferase class I/classII large" evidence="2">
    <location>
        <begin position="62"/>
        <end position="401"/>
    </location>
</feature>
<dbReference type="SUPFAM" id="SSF53383">
    <property type="entry name" value="PLP-dependent transferases"/>
    <property type="match status" value="1"/>
</dbReference>
<evidence type="ECO:0000259" key="2">
    <source>
        <dbReference type="Pfam" id="PF00155"/>
    </source>
</evidence>
<dbReference type="GO" id="GO:0006520">
    <property type="term" value="P:amino acid metabolic process"/>
    <property type="evidence" value="ECO:0007669"/>
    <property type="project" value="TreeGrafter"/>
</dbReference>
<dbReference type="CDD" id="cd00609">
    <property type="entry name" value="AAT_like"/>
    <property type="match status" value="1"/>
</dbReference>
<dbReference type="InterPro" id="IPR015421">
    <property type="entry name" value="PyrdxlP-dep_Trfase_major"/>
</dbReference>
<organism evidence="3 4">
    <name type="scientific">Prototheca wickerhamii</name>
    <dbReference type="NCBI Taxonomy" id="3111"/>
    <lineage>
        <taxon>Eukaryota</taxon>
        <taxon>Viridiplantae</taxon>
        <taxon>Chlorophyta</taxon>
        <taxon>core chlorophytes</taxon>
        <taxon>Trebouxiophyceae</taxon>
        <taxon>Chlorellales</taxon>
        <taxon>Chlorellaceae</taxon>
        <taxon>Prototheca</taxon>
    </lineage>
</organism>
<dbReference type="InterPro" id="IPR015424">
    <property type="entry name" value="PyrdxlP-dep_Trfase"/>
</dbReference>
<dbReference type="Pfam" id="PF00155">
    <property type="entry name" value="Aminotran_1_2"/>
    <property type="match status" value="1"/>
</dbReference>
<name>A0AAD9IPL0_PROWI</name>
<dbReference type="InterPro" id="IPR015422">
    <property type="entry name" value="PyrdxlP-dep_Trfase_small"/>
</dbReference>
<dbReference type="GO" id="GO:0008483">
    <property type="term" value="F:transaminase activity"/>
    <property type="evidence" value="ECO:0007669"/>
    <property type="project" value="TreeGrafter"/>
</dbReference>
<dbReference type="AlphaFoldDB" id="A0AAD9IPL0"/>
<dbReference type="Gene3D" id="3.40.640.10">
    <property type="entry name" value="Type I PLP-dependent aspartate aminotransferase-like (Major domain)"/>
    <property type="match status" value="1"/>
</dbReference>